<dbReference type="InterPro" id="IPR029058">
    <property type="entry name" value="AB_hydrolase_fold"/>
</dbReference>
<dbReference type="KEGG" id="bvo:Pan97_12150"/>
<keyword evidence="1" id="KW-0732">Signal</keyword>
<accession>A0A518C4Q9</accession>
<dbReference type="OrthoDB" id="253099at2"/>
<dbReference type="Gene3D" id="3.40.50.1820">
    <property type="entry name" value="alpha/beta hydrolase"/>
    <property type="match status" value="1"/>
</dbReference>
<name>A0A518C4Q9_9BACT</name>
<dbReference type="SUPFAM" id="SSF53474">
    <property type="entry name" value="alpha/beta-Hydrolases"/>
    <property type="match status" value="1"/>
</dbReference>
<evidence type="ECO:0000313" key="2">
    <source>
        <dbReference type="EMBL" id="QDU74210.1"/>
    </source>
</evidence>
<keyword evidence="3" id="KW-1185">Reference proteome</keyword>
<feature type="chain" id="PRO_5021960914" description="Alpha/beta hydrolase family protein" evidence="1">
    <location>
        <begin position="26"/>
        <end position="313"/>
    </location>
</feature>
<evidence type="ECO:0000313" key="3">
    <source>
        <dbReference type="Proteomes" id="UP000318626"/>
    </source>
</evidence>
<gene>
    <name evidence="2" type="ORF">Pan97_12150</name>
</gene>
<dbReference type="AlphaFoldDB" id="A0A518C4Q9"/>
<evidence type="ECO:0008006" key="4">
    <source>
        <dbReference type="Google" id="ProtNLM"/>
    </source>
</evidence>
<sequence length="313" mass="34667" precursor="true">MKRIALPSITAACCCLFCFAAIATAVELDVESTQALALPEVVQAPPSAGVCTRQQAKEYVGTDVHHMVFLPKHWSAEGERLPIIFEYTGNYYPAAGSTGKVEDAGLGYGLSGGQFIWVVLPMISADGKSNAITWWGDVDATVAYAKTNVPRIIEQFHANPDAVFLCGFSRGAIGVNFLGLHDDEVAKLWTAFITHDHFDGVRSWRGTEWGSPLEAYREKASQRLKRVAGRPYLVCENGNIEPTRAFIQSVLGDQHAFTFLPIDTRMIFGEFPNQYAKHAHNDRWPLVPSHYRADAWGWMNEAANHSPLGKERK</sequence>
<reference evidence="3" key="1">
    <citation type="submission" date="2019-02" db="EMBL/GenBank/DDBJ databases">
        <title>Deep-cultivation of Planctomycetes and their phenomic and genomic characterization uncovers novel biology.</title>
        <authorList>
            <person name="Wiegand S."/>
            <person name="Jogler M."/>
            <person name="Boedeker C."/>
            <person name="Pinto D."/>
            <person name="Vollmers J."/>
            <person name="Rivas-Marin E."/>
            <person name="Kohn T."/>
            <person name="Peeters S.H."/>
            <person name="Heuer A."/>
            <person name="Rast P."/>
            <person name="Oberbeckmann S."/>
            <person name="Bunk B."/>
            <person name="Jeske O."/>
            <person name="Meyerdierks A."/>
            <person name="Storesund J.E."/>
            <person name="Kallscheuer N."/>
            <person name="Luecker S."/>
            <person name="Lage O.M."/>
            <person name="Pohl T."/>
            <person name="Merkel B.J."/>
            <person name="Hornburger P."/>
            <person name="Mueller R.-W."/>
            <person name="Bruemmer F."/>
            <person name="Labrenz M."/>
            <person name="Spormann A.M."/>
            <person name="Op den Camp H."/>
            <person name="Overmann J."/>
            <person name="Amann R."/>
            <person name="Jetten M.S.M."/>
            <person name="Mascher T."/>
            <person name="Medema M.H."/>
            <person name="Devos D.P."/>
            <person name="Kaster A.-K."/>
            <person name="Ovreas L."/>
            <person name="Rohde M."/>
            <person name="Galperin M.Y."/>
            <person name="Jogler C."/>
        </authorList>
    </citation>
    <scope>NUCLEOTIDE SEQUENCE [LARGE SCALE GENOMIC DNA]</scope>
    <source>
        <strain evidence="3">Pan97</strain>
    </source>
</reference>
<proteinExistence type="predicted"/>
<feature type="signal peptide" evidence="1">
    <location>
        <begin position="1"/>
        <end position="25"/>
    </location>
</feature>
<protein>
    <recommendedName>
        <fullName evidence="4">Alpha/beta hydrolase family protein</fullName>
    </recommendedName>
</protein>
<evidence type="ECO:0000256" key="1">
    <source>
        <dbReference type="SAM" id="SignalP"/>
    </source>
</evidence>
<dbReference type="RefSeq" id="WP_144971204.1">
    <property type="nucleotide sequence ID" value="NZ_CP036289.1"/>
</dbReference>
<organism evidence="2 3">
    <name type="scientific">Bremerella volcania</name>
    <dbReference type="NCBI Taxonomy" id="2527984"/>
    <lineage>
        <taxon>Bacteria</taxon>
        <taxon>Pseudomonadati</taxon>
        <taxon>Planctomycetota</taxon>
        <taxon>Planctomycetia</taxon>
        <taxon>Pirellulales</taxon>
        <taxon>Pirellulaceae</taxon>
        <taxon>Bremerella</taxon>
    </lineage>
</organism>
<dbReference type="EMBL" id="CP036289">
    <property type="protein sequence ID" value="QDU74210.1"/>
    <property type="molecule type" value="Genomic_DNA"/>
</dbReference>
<dbReference type="Proteomes" id="UP000318626">
    <property type="component" value="Chromosome"/>
</dbReference>